<protein>
    <recommendedName>
        <fullName evidence="3">DUF1574 domain-containing protein</fullName>
    </recommendedName>
</protein>
<dbReference type="Gene3D" id="3.40.50.1110">
    <property type="entry name" value="SGNH hydrolase"/>
    <property type="match status" value="1"/>
</dbReference>
<accession>A0A2S0HTF9</accession>
<organism evidence="1 2">
    <name type="scientific">Pukyongia salina</name>
    <dbReference type="NCBI Taxonomy" id="2094025"/>
    <lineage>
        <taxon>Bacteria</taxon>
        <taxon>Pseudomonadati</taxon>
        <taxon>Bacteroidota</taxon>
        <taxon>Flavobacteriia</taxon>
        <taxon>Flavobacteriales</taxon>
        <taxon>Flavobacteriaceae</taxon>
        <taxon>Pukyongia</taxon>
    </lineage>
</organism>
<dbReference type="OrthoDB" id="9761723at2"/>
<dbReference type="SUPFAM" id="SSF52266">
    <property type="entry name" value="SGNH hydrolase"/>
    <property type="match status" value="1"/>
</dbReference>
<evidence type="ECO:0000313" key="2">
    <source>
        <dbReference type="Proteomes" id="UP000238442"/>
    </source>
</evidence>
<dbReference type="KEGG" id="aue:C5O00_01590"/>
<dbReference type="Proteomes" id="UP000238442">
    <property type="component" value="Chromosome"/>
</dbReference>
<dbReference type="EMBL" id="CP027062">
    <property type="protein sequence ID" value="AVI49926.1"/>
    <property type="molecule type" value="Genomic_DNA"/>
</dbReference>
<dbReference type="InterPro" id="IPR036514">
    <property type="entry name" value="SGNH_hydro_sf"/>
</dbReference>
<proteinExistence type="predicted"/>
<dbReference type="AlphaFoldDB" id="A0A2S0HTF9"/>
<evidence type="ECO:0000313" key="1">
    <source>
        <dbReference type="EMBL" id="AVI49926.1"/>
    </source>
</evidence>
<reference evidence="1 2" key="1">
    <citation type="submission" date="2018-02" db="EMBL/GenBank/DDBJ databases">
        <title>Genomic analysis of the strain RR4-38 isolated from a seawater recirculating aquaculture system.</title>
        <authorList>
            <person name="Kim Y.-S."/>
            <person name="Jang Y.H."/>
            <person name="Kim K.-H."/>
        </authorList>
    </citation>
    <scope>NUCLEOTIDE SEQUENCE [LARGE SCALE GENOMIC DNA]</scope>
    <source>
        <strain evidence="1 2">RR4-38</strain>
    </source>
</reference>
<gene>
    <name evidence="1" type="ORF">C5O00_01590</name>
</gene>
<evidence type="ECO:0008006" key="3">
    <source>
        <dbReference type="Google" id="ProtNLM"/>
    </source>
</evidence>
<dbReference type="GO" id="GO:0016788">
    <property type="term" value="F:hydrolase activity, acting on ester bonds"/>
    <property type="evidence" value="ECO:0007669"/>
    <property type="project" value="UniProtKB-ARBA"/>
</dbReference>
<keyword evidence="2" id="KW-1185">Reference proteome</keyword>
<name>A0A2S0HTF9_9FLAO</name>
<dbReference type="RefSeq" id="WP_105214320.1">
    <property type="nucleotide sequence ID" value="NZ_CP027062.1"/>
</dbReference>
<sequence length="309" mass="35616">MKHLTKKIVWFVLPVFLVWAGLEIFYRQVETNYTKKHELIQQNYKTAEILILGSSHSYYGLNPEYFSKNTYNFSNISQSLYFDELLLKKHLDSLQKLKAVVLTIGYFTLSQEDDGLEDRWRKYFYDQQMDLDVPSVSNLDPKKYSLALSRKFNRSVDLVMEYVAEGTIVSHNPNGYGIQDSSDIVANKEEVARIIARKHENGSLDFKSNRERIERIIALCEAKGIHVFLVQMPAHPAYVEALDPNKWDKIGGLLEEVSDSSNLVHHIDLTRHQAFTNNDLRDADHLTNEGAAKCSKLLSDYIDTYLEGN</sequence>